<dbReference type="InterPro" id="IPR006860">
    <property type="entry name" value="FecR"/>
</dbReference>
<accession>A0ABS5KDV1</accession>
<name>A0ABS5KDV1_9BACT</name>
<dbReference type="Pfam" id="PF16344">
    <property type="entry name" value="FecR_C"/>
    <property type="match status" value="1"/>
</dbReference>
<feature type="transmembrane region" description="Helical" evidence="1">
    <location>
        <begin position="77"/>
        <end position="98"/>
    </location>
</feature>
<keyword evidence="1" id="KW-0812">Transmembrane</keyword>
<gene>
    <name evidence="4" type="ORF">KEM09_14880</name>
</gene>
<keyword evidence="1" id="KW-0472">Membrane</keyword>
<dbReference type="Gene3D" id="2.60.120.1440">
    <property type="match status" value="1"/>
</dbReference>
<evidence type="ECO:0000313" key="5">
    <source>
        <dbReference type="Proteomes" id="UP000721861"/>
    </source>
</evidence>
<dbReference type="Gene3D" id="3.55.50.30">
    <property type="match status" value="1"/>
</dbReference>
<sequence length="324" mass="36906">MDKLIVKYLNGTASNAELIELLDYIRASDGNKKYFEQQKELWKSNTKKVFHFRTEADWQAVKNKLTKKSQPKSKLKVVLLSIASVVVAFLCIAAIMLYQAAIEQDVLVQTKLGQRFEVVLPDSSKVIMNENSSLSYNALQFIFKREVYLNGEAFFDVQHSGLKFNVNSGPLNVEVLGTRFNINHDMAANKVDVYLESGSVMLTVDNNSSCQKILKPGQQATYQLSTKDIDVSEINSLEQIVWSKDDLIIRDETLENFFKQLGKRYGVKFDLDDESALKDLKISLTIKDDPLNKVLEIIQLSVPIRIANKSNCYEVKLDNVRYKK</sequence>
<dbReference type="EMBL" id="JAGUCN010000017">
    <property type="protein sequence ID" value="MBS2212701.1"/>
    <property type="molecule type" value="Genomic_DNA"/>
</dbReference>
<dbReference type="PIRSF" id="PIRSF018266">
    <property type="entry name" value="FecR"/>
    <property type="match status" value="1"/>
</dbReference>
<feature type="domain" description="Protein FecR C-terminal" evidence="3">
    <location>
        <begin position="247"/>
        <end position="309"/>
    </location>
</feature>
<evidence type="ECO:0000259" key="2">
    <source>
        <dbReference type="Pfam" id="PF04773"/>
    </source>
</evidence>
<dbReference type="PANTHER" id="PTHR30273:SF2">
    <property type="entry name" value="PROTEIN FECR"/>
    <property type="match status" value="1"/>
</dbReference>
<dbReference type="Pfam" id="PF04773">
    <property type="entry name" value="FecR"/>
    <property type="match status" value="1"/>
</dbReference>
<dbReference type="RefSeq" id="WP_212229482.1">
    <property type="nucleotide sequence ID" value="NZ_JAGUCN010000017.1"/>
</dbReference>
<proteinExistence type="predicted"/>
<keyword evidence="1" id="KW-1133">Transmembrane helix</keyword>
<evidence type="ECO:0000256" key="1">
    <source>
        <dbReference type="SAM" id="Phobius"/>
    </source>
</evidence>
<dbReference type="InterPro" id="IPR032508">
    <property type="entry name" value="FecR_C"/>
</dbReference>
<keyword evidence="5" id="KW-1185">Reference proteome</keyword>
<organism evidence="4 5">
    <name type="scientific">Carboxylicivirga mesophila</name>
    <dbReference type="NCBI Taxonomy" id="1166478"/>
    <lineage>
        <taxon>Bacteria</taxon>
        <taxon>Pseudomonadati</taxon>
        <taxon>Bacteroidota</taxon>
        <taxon>Bacteroidia</taxon>
        <taxon>Marinilabiliales</taxon>
        <taxon>Marinilabiliaceae</taxon>
        <taxon>Carboxylicivirga</taxon>
    </lineage>
</organism>
<dbReference type="InterPro" id="IPR012373">
    <property type="entry name" value="Ferrdict_sens_TM"/>
</dbReference>
<dbReference type="PANTHER" id="PTHR30273">
    <property type="entry name" value="PERIPLASMIC SIGNAL SENSOR AND SIGMA FACTOR ACTIVATOR FECR-RELATED"/>
    <property type="match status" value="1"/>
</dbReference>
<protein>
    <submittedName>
        <fullName evidence="4">FecR domain-containing protein</fullName>
    </submittedName>
</protein>
<comment type="caution">
    <text evidence="4">The sequence shown here is derived from an EMBL/GenBank/DDBJ whole genome shotgun (WGS) entry which is preliminary data.</text>
</comment>
<dbReference type="Proteomes" id="UP000721861">
    <property type="component" value="Unassembled WGS sequence"/>
</dbReference>
<reference evidence="4 5" key="1">
    <citation type="journal article" date="2014" name="Int. J. Syst. Evol. Microbiol.">
        <title>Carboxylicivirga gen. nov. in the family Marinilabiliaceae with two novel species, Carboxylicivirga mesophila sp. nov. and Carboxylicivirga taeanensis sp. nov., and reclassification of Cytophaga fermentans as Saccharicrinis fermentans gen. nov., comb. nov.</title>
        <authorList>
            <person name="Yang S.H."/>
            <person name="Seo H.S."/>
            <person name="Woo J.H."/>
            <person name="Oh H.M."/>
            <person name="Jang H."/>
            <person name="Lee J.H."/>
            <person name="Kim S.J."/>
            <person name="Kwon K.K."/>
        </authorList>
    </citation>
    <scope>NUCLEOTIDE SEQUENCE [LARGE SCALE GENOMIC DNA]</scope>
    <source>
        <strain evidence="4 5">JCM 18290</strain>
    </source>
</reference>
<feature type="domain" description="FecR protein" evidence="2">
    <location>
        <begin position="108"/>
        <end position="194"/>
    </location>
</feature>
<evidence type="ECO:0000259" key="3">
    <source>
        <dbReference type="Pfam" id="PF16344"/>
    </source>
</evidence>
<evidence type="ECO:0000313" key="4">
    <source>
        <dbReference type="EMBL" id="MBS2212701.1"/>
    </source>
</evidence>